<dbReference type="GO" id="GO:0016491">
    <property type="term" value="F:oxidoreductase activity"/>
    <property type="evidence" value="ECO:0007669"/>
    <property type="project" value="InterPro"/>
</dbReference>
<protein>
    <recommendedName>
        <fullName evidence="3">Chalcone reductase</fullName>
    </recommendedName>
</protein>
<dbReference type="EMBL" id="JADFTS010000001">
    <property type="protein sequence ID" value="KAF9624386.1"/>
    <property type="molecule type" value="Genomic_DNA"/>
</dbReference>
<dbReference type="OrthoDB" id="416253at2759"/>
<dbReference type="SUPFAM" id="SSF51430">
    <property type="entry name" value="NAD(P)-linked oxidoreductase"/>
    <property type="match status" value="1"/>
</dbReference>
<dbReference type="Gene3D" id="3.20.20.100">
    <property type="entry name" value="NADP-dependent oxidoreductase domain"/>
    <property type="match status" value="1"/>
</dbReference>
<comment type="caution">
    <text evidence="1">The sequence shown here is derived from an EMBL/GenBank/DDBJ whole genome shotgun (WGS) entry which is preliminary data.</text>
</comment>
<sequence length="104" mass="11142">MTGIPDITLSSGCMIPVLGMGTTSGPIPPLEVVESAVINIIKLGYRHLDTASFYQSEGPVGCAISEAVRRGLISSRSELHVTSKLWCTDAHHDLVLPALHKTFK</sequence>
<evidence type="ECO:0000313" key="2">
    <source>
        <dbReference type="Proteomes" id="UP000631114"/>
    </source>
</evidence>
<gene>
    <name evidence="1" type="ORF">IFM89_010774</name>
</gene>
<name>A0A835MHY4_9MAGN</name>
<dbReference type="PANTHER" id="PTHR11732">
    <property type="entry name" value="ALDO/KETO REDUCTASE"/>
    <property type="match status" value="1"/>
</dbReference>
<proteinExistence type="predicted"/>
<dbReference type="InterPro" id="IPR036812">
    <property type="entry name" value="NAD(P)_OxRdtase_dom_sf"/>
</dbReference>
<keyword evidence="2" id="KW-1185">Reference proteome</keyword>
<dbReference type="Proteomes" id="UP000631114">
    <property type="component" value="Unassembled WGS sequence"/>
</dbReference>
<dbReference type="AlphaFoldDB" id="A0A835MHY4"/>
<dbReference type="PROSITE" id="PS00798">
    <property type="entry name" value="ALDOKETO_REDUCTASE_1"/>
    <property type="match status" value="1"/>
</dbReference>
<reference evidence="1 2" key="1">
    <citation type="submission" date="2020-10" db="EMBL/GenBank/DDBJ databases">
        <title>The Coptis chinensis genome and diversification of protoberbering-type alkaloids.</title>
        <authorList>
            <person name="Wang B."/>
            <person name="Shu S."/>
            <person name="Song C."/>
            <person name="Liu Y."/>
        </authorList>
    </citation>
    <scope>NUCLEOTIDE SEQUENCE [LARGE SCALE GENOMIC DNA]</scope>
    <source>
        <strain evidence="1">HL-2020</strain>
        <tissue evidence="1">Leaf</tissue>
    </source>
</reference>
<evidence type="ECO:0008006" key="3">
    <source>
        <dbReference type="Google" id="ProtNLM"/>
    </source>
</evidence>
<evidence type="ECO:0000313" key="1">
    <source>
        <dbReference type="EMBL" id="KAF9624386.1"/>
    </source>
</evidence>
<dbReference type="InterPro" id="IPR018170">
    <property type="entry name" value="Aldo/ket_reductase_CS"/>
</dbReference>
<dbReference type="InterPro" id="IPR020471">
    <property type="entry name" value="AKR"/>
</dbReference>
<accession>A0A835MHY4</accession>
<organism evidence="1 2">
    <name type="scientific">Coptis chinensis</name>
    <dbReference type="NCBI Taxonomy" id="261450"/>
    <lineage>
        <taxon>Eukaryota</taxon>
        <taxon>Viridiplantae</taxon>
        <taxon>Streptophyta</taxon>
        <taxon>Embryophyta</taxon>
        <taxon>Tracheophyta</taxon>
        <taxon>Spermatophyta</taxon>
        <taxon>Magnoliopsida</taxon>
        <taxon>Ranunculales</taxon>
        <taxon>Ranunculaceae</taxon>
        <taxon>Coptidoideae</taxon>
        <taxon>Coptis</taxon>
    </lineage>
</organism>